<sequence>MRRIFLYLFFIVLSVGSISTGGVLRALSPETGSTSVAVMGRQLYEEMRLDQWVCFDAFMQGLRGSEKIDRKNKDILTLIDFSKPSTAERMVVLDIRQKRILYTSLVSHGKNSGGNYATSFSNENGSHKSSLGFYLTENTYQGRNGYSLILNGLEKGINDLAKQRAIVIHGASYSDPSVAASSGRLGRSFGCPALPVSVSKPIINTIKNGTLLFIYANDKNYLTQSSILSTQQENDIFHEKSYRKVL</sequence>
<reference evidence="8 9" key="1">
    <citation type="submission" date="2015-09" db="EMBL/GenBank/DDBJ databases">
        <authorList>
            <consortium name="Pathogen Informatics"/>
        </authorList>
    </citation>
    <scope>NUCLEOTIDE SEQUENCE [LARGE SCALE GENOMIC DNA]</scope>
    <source>
        <strain evidence="2 8">2789STDY5608822</strain>
        <strain evidence="1 9">2789STDY5608872</strain>
    </source>
</reference>
<dbReference type="OrthoDB" id="9815195at2"/>
<evidence type="ECO:0000313" key="5">
    <source>
        <dbReference type="EMBL" id="OUP16834.1"/>
    </source>
</evidence>
<dbReference type="Pfam" id="PF13645">
    <property type="entry name" value="YkuD_2"/>
    <property type="match status" value="1"/>
</dbReference>
<dbReference type="EMBL" id="QSJN01000006">
    <property type="protein sequence ID" value="RHD74381.1"/>
    <property type="molecule type" value="Genomic_DNA"/>
</dbReference>
<dbReference type="PANTHER" id="PTHR38477:SF1">
    <property type="entry name" value="MUREIN L,D-TRANSPEPTIDASE CATALYTIC DOMAIN FAMILY PROTEIN"/>
    <property type="match status" value="1"/>
</dbReference>
<reference evidence="6 11" key="4">
    <citation type="submission" date="2018-08" db="EMBL/GenBank/DDBJ databases">
        <title>A genome reference for cultivated species of the human gut microbiota.</title>
        <authorList>
            <person name="Zou Y."/>
            <person name="Xue W."/>
            <person name="Luo G."/>
        </authorList>
    </citation>
    <scope>NUCLEOTIDE SEQUENCE [LARGE SCALE GENOMIC DNA]</scope>
    <source>
        <strain evidence="6 11">AM30-4</strain>
    </source>
</reference>
<dbReference type="EMBL" id="VOHW01000020">
    <property type="protein sequence ID" value="TWV58434.1"/>
    <property type="molecule type" value="Genomic_DNA"/>
</dbReference>
<evidence type="ECO:0000313" key="6">
    <source>
        <dbReference type="EMBL" id="RHD74381.1"/>
    </source>
</evidence>
<evidence type="ECO:0000313" key="10">
    <source>
        <dbReference type="Proteomes" id="UP000195950"/>
    </source>
</evidence>
<evidence type="ECO:0000313" key="7">
    <source>
        <dbReference type="EMBL" id="TWV58434.1"/>
    </source>
</evidence>
<accession>A0A174JZH4</accession>
<dbReference type="InterPro" id="IPR005490">
    <property type="entry name" value="LD_TPept_cat_dom"/>
</dbReference>
<reference evidence="4 13" key="5">
    <citation type="journal article" date="2019" name="Nat. Med.">
        <title>A library of human gut bacterial isolates paired with longitudinal multiomics data enables mechanistic microbiome research.</title>
        <authorList>
            <person name="Poyet M."/>
            <person name="Groussin M."/>
            <person name="Gibbons S.M."/>
            <person name="Avila-Pacheco J."/>
            <person name="Jiang X."/>
            <person name="Kearney S.M."/>
            <person name="Perrotta A.R."/>
            <person name="Berdy B."/>
            <person name="Zhao S."/>
            <person name="Lieberman T.D."/>
            <person name="Swanson P.K."/>
            <person name="Smith M."/>
            <person name="Roesemann S."/>
            <person name="Alexander J.E."/>
            <person name="Rich S.A."/>
            <person name="Livny J."/>
            <person name="Vlamakis H."/>
            <person name="Clish C."/>
            <person name="Bullock K."/>
            <person name="Deik A."/>
            <person name="Scott J."/>
            <person name="Pierce K.A."/>
            <person name="Xavier R.J."/>
            <person name="Alm E.J."/>
        </authorList>
    </citation>
    <scope>NUCLEOTIDE SEQUENCE [LARGE SCALE GENOMIC DNA]</scope>
    <source>
        <strain evidence="4 13">BIOML-A20</strain>
    </source>
</reference>
<organism evidence="5 10">
    <name type="scientific">Parabacteroides distasonis</name>
    <dbReference type="NCBI Taxonomy" id="823"/>
    <lineage>
        <taxon>Bacteria</taxon>
        <taxon>Pseudomonadati</taxon>
        <taxon>Bacteroidota</taxon>
        <taxon>Bacteroidia</taxon>
        <taxon>Bacteroidales</taxon>
        <taxon>Tannerellaceae</taxon>
        <taxon>Parabacteroides</taxon>
    </lineage>
</organism>
<evidence type="ECO:0000313" key="3">
    <source>
        <dbReference type="EMBL" id="MDB9006051.1"/>
    </source>
</evidence>
<dbReference type="RefSeq" id="WP_005861989.1">
    <property type="nucleotide sequence ID" value="NZ_BQOC01000001.1"/>
</dbReference>
<reference evidence="3" key="7">
    <citation type="submission" date="2023-01" db="EMBL/GenBank/DDBJ databases">
        <title>Human gut microbiome strain richness.</title>
        <authorList>
            <person name="Chen-Liaw A."/>
        </authorList>
    </citation>
    <scope>NUCLEOTIDE SEQUENCE</scope>
    <source>
        <strain evidence="3">RTP21484st1_E5_RTP21484_190118</strain>
    </source>
</reference>
<evidence type="ECO:0000313" key="2">
    <source>
        <dbReference type="EMBL" id="CUP02500.1"/>
    </source>
</evidence>
<dbReference type="EMBL" id="CYXP01000013">
    <property type="protein sequence ID" value="CUN32789.1"/>
    <property type="molecule type" value="Genomic_DNA"/>
</dbReference>
<dbReference type="Proteomes" id="UP000284660">
    <property type="component" value="Unassembled WGS sequence"/>
</dbReference>
<dbReference type="PANTHER" id="PTHR38477">
    <property type="entry name" value="HYPOTHETICAL EXPORTED PROTEIN"/>
    <property type="match status" value="1"/>
</dbReference>
<name>A0A174JZH4_PARDI</name>
<dbReference type="Proteomes" id="UP000195950">
    <property type="component" value="Unassembled WGS sequence"/>
</dbReference>
<evidence type="ECO:0000313" key="13">
    <source>
        <dbReference type="Proteomes" id="UP000441609"/>
    </source>
</evidence>
<dbReference type="Proteomes" id="UP001210126">
    <property type="component" value="Unassembled WGS sequence"/>
</dbReference>
<dbReference type="AlphaFoldDB" id="A0A174JZH4"/>
<dbReference type="OMA" id="YVFAYYP"/>
<evidence type="ECO:0000313" key="8">
    <source>
        <dbReference type="Proteomes" id="UP000095455"/>
    </source>
</evidence>
<gene>
    <name evidence="5" type="ORF">B5F32_14790</name>
    <name evidence="6" type="ORF">DW782_10960</name>
    <name evidence="2" type="ORF">ERS852380_03743</name>
    <name evidence="1" type="ORF">ERS852429_04141</name>
    <name evidence="7" type="ORF">FSA05_21025</name>
    <name evidence="4" type="ORF">GKD70_10210</name>
    <name evidence="3" type="ORF">PN599_13680</name>
</gene>
<dbReference type="EMBL" id="CYYK01000015">
    <property type="protein sequence ID" value="CUP02500.1"/>
    <property type="molecule type" value="Genomic_DNA"/>
</dbReference>
<dbReference type="EMBL" id="JAQMPJ010000012">
    <property type="protein sequence ID" value="MDB9006051.1"/>
    <property type="molecule type" value="Genomic_DNA"/>
</dbReference>
<evidence type="ECO:0000313" key="1">
    <source>
        <dbReference type="EMBL" id="CUN32789.1"/>
    </source>
</evidence>
<dbReference type="Proteomes" id="UP000095455">
    <property type="component" value="Unassembled WGS sequence"/>
</dbReference>
<dbReference type="DNASU" id="5305499"/>
<dbReference type="Proteomes" id="UP000315827">
    <property type="component" value="Unassembled WGS sequence"/>
</dbReference>
<evidence type="ECO:0000313" key="11">
    <source>
        <dbReference type="Proteomes" id="UP000284660"/>
    </source>
</evidence>
<dbReference type="EMBL" id="WKMO01000008">
    <property type="protein sequence ID" value="MSB73650.1"/>
    <property type="molecule type" value="Genomic_DNA"/>
</dbReference>
<dbReference type="Proteomes" id="UP000441609">
    <property type="component" value="Unassembled WGS sequence"/>
</dbReference>
<evidence type="ECO:0000313" key="9">
    <source>
        <dbReference type="Proteomes" id="UP000095591"/>
    </source>
</evidence>
<dbReference type="GO" id="GO:0016740">
    <property type="term" value="F:transferase activity"/>
    <property type="evidence" value="ECO:0007669"/>
    <property type="project" value="InterPro"/>
</dbReference>
<proteinExistence type="predicted"/>
<evidence type="ECO:0000313" key="12">
    <source>
        <dbReference type="Proteomes" id="UP000315827"/>
    </source>
</evidence>
<dbReference type="EMBL" id="NFJX01000014">
    <property type="protein sequence ID" value="OUP16834.1"/>
    <property type="molecule type" value="Genomic_DNA"/>
</dbReference>
<reference evidence="5" key="3">
    <citation type="journal article" date="2018" name="BMC Genomics">
        <title>Whole genome sequencing and function prediction of 133 gut anaerobes isolated from chicken caecum in pure cultures.</title>
        <authorList>
            <person name="Medvecky M."/>
            <person name="Cejkova D."/>
            <person name="Polansky O."/>
            <person name="Karasova D."/>
            <person name="Kubasova T."/>
            <person name="Cizek A."/>
            <person name="Rychlik I."/>
        </authorList>
    </citation>
    <scope>NUCLEOTIDE SEQUENCE</scope>
    <source>
        <strain evidence="5">An199</strain>
    </source>
</reference>
<dbReference type="InterPro" id="IPR032676">
    <property type="entry name" value="YkuD_2"/>
</dbReference>
<dbReference type="Proteomes" id="UP000095591">
    <property type="component" value="Unassembled WGS sequence"/>
</dbReference>
<reference evidence="10" key="2">
    <citation type="submission" date="2017-04" db="EMBL/GenBank/DDBJ databases">
        <title>Function of individual gut microbiota members based on whole genome sequencing of pure cultures obtained from chicken caecum.</title>
        <authorList>
            <person name="Medvecky M."/>
            <person name="Cejkova D."/>
            <person name="Polansky O."/>
            <person name="Karasova D."/>
            <person name="Kubasova T."/>
            <person name="Cizek A."/>
            <person name="Rychlik I."/>
        </authorList>
    </citation>
    <scope>NUCLEOTIDE SEQUENCE [LARGE SCALE GENOMIC DNA]</scope>
    <source>
        <strain evidence="10">An199</strain>
    </source>
</reference>
<reference evidence="7 12" key="6">
    <citation type="submission" date="2019-07" db="EMBL/GenBank/DDBJ databases">
        <title>Genome sequencing of Parabacteroides distasonis iSURF_7.</title>
        <authorList>
            <person name="Degefu H.N."/>
            <person name="Ruoff K.L."/>
            <person name="Price C.E."/>
            <person name="Valls R.A."/>
            <person name="O'Toole G.A."/>
        </authorList>
    </citation>
    <scope>NUCLEOTIDE SEQUENCE [LARGE SCALE GENOMIC DNA]</scope>
    <source>
        <strain evidence="7 12">CFPLTA003_1B</strain>
    </source>
</reference>
<evidence type="ECO:0000313" key="4">
    <source>
        <dbReference type="EMBL" id="MSB73650.1"/>
    </source>
</evidence>
<dbReference type="CDD" id="cd16913">
    <property type="entry name" value="YkuD_like"/>
    <property type="match status" value="1"/>
</dbReference>
<protein>
    <submittedName>
        <fullName evidence="3">Murein L,D-transpeptidase catalytic domain family protein</fullName>
    </submittedName>
</protein>